<gene>
    <name evidence="5" type="ORF">C7377_0036</name>
</gene>
<evidence type="ECO:0000259" key="4">
    <source>
        <dbReference type="SMART" id="SM00642"/>
    </source>
</evidence>
<dbReference type="CDD" id="cd11340">
    <property type="entry name" value="AmyAc_bac_CMD_like_3"/>
    <property type="match status" value="1"/>
</dbReference>
<dbReference type="Gene3D" id="3.20.20.80">
    <property type="entry name" value="Glycosidases"/>
    <property type="match status" value="1"/>
</dbReference>
<dbReference type="GO" id="GO:0005975">
    <property type="term" value="P:carbohydrate metabolic process"/>
    <property type="evidence" value="ECO:0007669"/>
    <property type="project" value="InterPro"/>
</dbReference>
<dbReference type="EMBL" id="QENZ01000003">
    <property type="protein sequence ID" value="PVX51751.1"/>
    <property type="molecule type" value="Genomic_DNA"/>
</dbReference>
<dbReference type="InterPro" id="IPR013783">
    <property type="entry name" value="Ig-like_fold"/>
</dbReference>
<keyword evidence="1" id="KW-0378">Hydrolase</keyword>
<evidence type="ECO:0000256" key="1">
    <source>
        <dbReference type="ARBA" id="ARBA00022801"/>
    </source>
</evidence>
<dbReference type="Proteomes" id="UP000251835">
    <property type="component" value="Unassembled WGS sequence"/>
</dbReference>
<feature type="domain" description="Glycosyl hydrolase family 13 catalytic" evidence="4">
    <location>
        <begin position="128"/>
        <end position="519"/>
    </location>
</feature>
<dbReference type="PANTHER" id="PTHR10357:SF210">
    <property type="entry name" value="MALTODEXTRIN GLUCOSIDASE"/>
    <property type="match status" value="1"/>
</dbReference>
<dbReference type="InterPro" id="IPR017853">
    <property type="entry name" value="GH"/>
</dbReference>
<dbReference type="GO" id="GO:0016798">
    <property type="term" value="F:hydrolase activity, acting on glycosyl bonds"/>
    <property type="evidence" value="ECO:0007669"/>
    <property type="project" value="UniProtKB-KW"/>
</dbReference>
<comment type="caution">
    <text evidence="5">The sequence shown here is derived from an EMBL/GenBank/DDBJ whole genome shotgun (WGS) entry which is preliminary data.</text>
</comment>
<keyword evidence="2 5" id="KW-0326">Glycosidase</keyword>
<reference evidence="5 6" key="1">
    <citation type="submission" date="2018-05" db="EMBL/GenBank/DDBJ databases">
        <title>Genomic Encyclopedia of Type Strains, Phase IV (KMG-IV): sequencing the most valuable type-strain genomes for metagenomic binning, comparative biology and taxonomic classification.</title>
        <authorList>
            <person name="Goeker M."/>
        </authorList>
    </citation>
    <scope>NUCLEOTIDE SEQUENCE [LARGE SCALE GENOMIC DNA]</scope>
    <source>
        <strain evidence="5 6">DSM 28579</strain>
    </source>
</reference>
<dbReference type="RefSeq" id="WP_116495327.1">
    <property type="nucleotide sequence ID" value="NZ_QENZ01000003.1"/>
</dbReference>
<feature type="chain" id="PRO_5029872579" evidence="3">
    <location>
        <begin position="19"/>
        <end position="609"/>
    </location>
</feature>
<protein>
    <submittedName>
        <fullName evidence="5">Glycosidase</fullName>
    </submittedName>
</protein>
<organism evidence="5 6">
    <name type="scientific">Balneicella halophila</name>
    <dbReference type="NCBI Taxonomy" id="1537566"/>
    <lineage>
        <taxon>Bacteria</taxon>
        <taxon>Pseudomonadati</taxon>
        <taxon>Bacteroidota</taxon>
        <taxon>Bacteroidia</taxon>
        <taxon>Bacteroidales</taxon>
        <taxon>Balneicellaceae</taxon>
        <taxon>Balneicella</taxon>
    </lineage>
</organism>
<dbReference type="InterPro" id="IPR015171">
    <property type="entry name" value="Cyc-maltodext_N"/>
</dbReference>
<dbReference type="AlphaFoldDB" id="A0A7L4UQN0"/>
<evidence type="ECO:0000313" key="5">
    <source>
        <dbReference type="EMBL" id="PVX51751.1"/>
    </source>
</evidence>
<evidence type="ECO:0000256" key="2">
    <source>
        <dbReference type="ARBA" id="ARBA00023295"/>
    </source>
</evidence>
<evidence type="ECO:0000313" key="6">
    <source>
        <dbReference type="Proteomes" id="UP000251835"/>
    </source>
</evidence>
<dbReference type="SMART" id="SM00642">
    <property type="entry name" value="Aamy"/>
    <property type="match status" value="1"/>
</dbReference>
<sequence>MKKLASIIFLLFSQTLFAQTSLERVEPAFWWAGMQNNELQLLVYGQDIANLDVSLDYPGVKLKQVIKVENPNYLFLNLELNSNVNPGTFNISFKEDDKIQHSYKYELRERESDSRERIGFNATDVMYLIAPDRFVNGNPDNDEIAGMKEKKNRNFNGGRHGGDIQGIVNSLDYISEMGFTAIWLNPVLENDMNDYSYHGYAATDFYKVDQRLGSNEEYVKLSLKAKEEGIKIIMDMIVNHCGSEHWWMNDLPTSDWINNNGKFFQTSHKRQVNVDPYVSKYDKFHNSDGWFVETMPDLNQRNELMATYLIQNTIWWIEYAHLDGIRMDTWPYPDKIFMNDWCEAVLAEYPYFNVVGEEWTVEPAIVSYWQQGKVNLDSYHCNLPSLMDFPMQEAIVEGVKNDGTKTYETLAMDFLYPSPQNLVVFLDNHDMSRIFTQLDEDFDAYKRALAYLTVLRGTPQIFYGTEILMSHKGSEDHGDIRADFPGGWKGDKINVFTGKGLTTQQKEAQNFMKNLLNWRKKKDVIHHGRTMQFAPLYDEEVYTLARYNDKDLVLLIMNNSDEEVAVKTSRYAELTKDLNAMIDVIKGQKINISAETVTIPANGFLLLEK</sequence>
<dbReference type="SUPFAM" id="SSF51011">
    <property type="entry name" value="Glycosyl hydrolase domain"/>
    <property type="match status" value="1"/>
</dbReference>
<dbReference type="Pfam" id="PF10438">
    <property type="entry name" value="Cyc-maltodext_C"/>
    <property type="match status" value="1"/>
</dbReference>
<dbReference type="InterPro" id="IPR019492">
    <property type="entry name" value="Cyclo-malto-dextrinase_C"/>
</dbReference>
<feature type="signal peptide" evidence="3">
    <location>
        <begin position="1"/>
        <end position="18"/>
    </location>
</feature>
<keyword evidence="6" id="KW-1185">Reference proteome</keyword>
<dbReference type="OrthoDB" id="9805159at2"/>
<accession>A0A7L4UQN0</accession>
<dbReference type="InterPro" id="IPR013780">
    <property type="entry name" value="Glyco_hydro_b"/>
</dbReference>
<dbReference type="SUPFAM" id="SSF81296">
    <property type="entry name" value="E set domains"/>
    <property type="match status" value="1"/>
</dbReference>
<keyword evidence="3" id="KW-0732">Signal</keyword>
<name>A0A7L4UQN0_BALHA</name>
<dbReference type="InterPro" id="IPR014756">
    <property type="entry name" value="Ig_E-set"/>
</dbReference>
<dbReference type="SUPFAM" id="SSF51445">
    <property type="entry name" value="(Trans)glycosidases"/>
    <property type="match status" value="1"/>
</dbReference>
<dbReference type="Gene3D" id="2.60.40.1180">
    <property type="entry name" value="Golgi alpha-mannosidase II"/>
    <property type="match status" value="1"/>
</dbReference>
<dbReference type="Gene3D" id="2.60.40.10">
    <property type="entry name" value="Immunoglobulins"/>
    <property type="match status" value="1"/>
</dbReference>
<evidence type="ECO:0000256" key="3">
    <source>
        <dbReference type="SAM" id="SignalP"/>
    </source>
</evidence>
<dbReference type="Pfam" id="PF00128">
    <property type="entry name" value="Alpha-amylase"/>
    <property type="match status" value="1"/>
</dbReference>
<dbReference type="PANTHER" id="PTHR10357">
    <property type="entry name" value="ALPHA-AMYLASE FAMILY MEMBER"/>
    <property type="match status" value="1"/>
</dbReference>
<proteinExistence type="predicted"/>
<dbReference type="InterPro" id="IPR006047">
    <property type="entry name" value="GH13_cat_dom"/>
</dbReference>
<dbReference type="Pfam" id="PF09087">
    <property type="entry name" value="Cyc-maltodext_N"/>
    <property type="match status" value="1"/>
</dbReference>